<sequence>MPMYDEVLNHANSERFKRIRSLTDHKRREKANRCVVEGPQAVRELLQWMPQAALDLYVAVDSAEPDAAFLNPTIGQLAGMGLRANCYVHKATLQVLHHVSADCQGVFAIADLRELHSATEEAMNAAMESAAHAGESDEAQTAPMVAAFWQIRDPGNAGTAIRSADAAGCACVIFVGDCVDLYNQKVIRSTTGSLFHLPVVTMSEQEFDEWRAEHNFKLMAADVYGTEDRKPQMLPTILQQRAFTHEPTCVLFGNEARGLEADMLNKADEIVSIPIYGKAESLNLATSASILLMSMAMSSRVETI</sequence>
<dbReference type="GO" id="GO:0003723">
    <property type="term" value="F:RNA binding"/>
    <property type="evidence" value="ECO:0007669"/>
    <property type="project" value="InterPro"/>
</dbReference>
<evidence type="ECO:0000256" key="2">
    <source>
        <dbReference type="ARBA" id="ARBA00022679"/>
    </source>
</evidence>
<dbReference type="InterPro" id="IPR029028">
    <property type="entry name" value="Alpha/beta_knot_MTases"/>
</dbReference>
<dbReference type="GO" id="GO:0008173">
    <property type="term" value="F:RNA methyltransferase activity"/>
    <property type="evidence" value="ECO:0007669"/>
    <property type="project" value="InterPro"/>
</dbReference>
<dbReference type="CDD" id="cd18095">
    <property type="entry name" value="SpoU-like_rRNA-MTase"/>
    <property type="match status" value="1"/>
</dbReference>
<keyword evidence="5" id="KW-1185">Reference proteome</keyword>
<accession>A0A430FTD7</accession>
<gene>
    <name evidence="4" type="ORF">D2E26_0709</name>
</gene>
<dbReference type="GO" id="GO:0006396">
    <property type="term" value="P:RNA processing"/>
    <property type="evidence" value="ECO:0007669"/>
    <property type="project" value="InterPro"/>
</dbReference>
<dbReference type="InterPro" id="IPR029026">
    <property type="entry name" value="tRNA_m1G_MTases_N"/>
</dbReference>
<dbReference type="PANTHER" id="PTHR43191">
    <property type="entry name" value="RRNA METHYLTRANSFERASE 3"/>
    <property type="match status" value="1"/>
</dbReference>
<proteinExistence type="predicted"/>
<comment type="caution">
    <text evidence="4">The sequence shown here is derived from an EMBL/GenBank/DDBJ whole genome shotgun (WGS) entry which is preliminary data.</text>
</comment>
<evidence type="ECO:0000313" key="5">
    <source>
        <dbReference type="Proteomes" id="UP000287609"/>
    </source>
</evidence>
<name>A0A430FTD7_9BIFI</name>
<dbReference type="AlphaFoldDB" id="A0A430FTD7"/>
<dbReference type="SUPFAM" id="SSF55315">
    <property type="entry name" value="L30e-like"/>
    <property type="match status" value="1"/>
</dbReference>
<dbReference type="Pfam" id="PF00588">
    <property type="entry name" value="SpoU_methylase"/>
    <property type="match status" value="1"/>
</dbReference>
<dbReference type="RefSeq" id="WP_125963282.1">
    <property type="nucleotide sequence ID" value="NZ_QXGM01000001.1"/>
</dbReference>
<dbReference type="SUPFAM" id="SSF75217">
    <property type="entry name" value="alpha/beta knot"/>
    <property type="match status" value="1"/>
</dbReference>
<reference evidence="4 5" key="1">
    <citation type="submission" date="2018-09" db="EMBL/GenBank/DDBJ databases">
        <title>Characterization of the phylogenetic diversity of five novel species belonging to the genus Bifidobacterium.</title>
        <authorList>
            <person name="Lugli G.A."/>
            <person name="Duranti S."/>
            <person name="Milani C."/>
        </authorList>
    </citation>
    <scope>NUCLEOTIDE SEQUENCE [LARGE SCALE GENOMIC DNA]</scope>
    <source>
        <strain evidence="4 5">2036B</strain>
    </source>
</reference>
<keyword evidence="1 4" id="KW-0489">Methyltransferase</keyword>
<dbReference type="PANTHER" id="PTHR43191:SF2">
    <property type="entry name" value="RRNA METHYLTRANSFERASE 3, MITOCHONDRIAL"/>
    <property type="match status" value="1"/>
</dbReference>
<evidence type="ECO:0000259" key="3">
    <source>
        <dbReference type="Pfam" id="PF00588"/>
    </source>
</evidence>
<evidence type="ECO:0000313" key="4">
    <source>
        <dbReference type="EMBL" id="RSX56146.1"/>
    </source>
</evidence>
<dbReference type="InterPro" id="IPR029064">
    <property type="entry name" value="Ribosomal_eL30-like_sf"/>
</dbReference>
<dbReference type="GO" id="GO:0032259">
    <property type="term" value="P:methylation"/>
    <property type="evidence" value="ECO:0007669"/>
    <property type="project" value="UniProtKB-KW"/>
</dbReference>
<dbReference type="InterPro" id="IPR051259">
    <property type="entry name" value="rRNA_Methyltransferase"/>
</dbReference>
<protein>
    <submittedName>
        <fullName evidence="4">rRNA methyltransferase</fullName>
    </submittedName>
</protein>
<dbReference type="OrthoDB" id="9794400at2"/>
<dbReference type="Gene3D" id="3.40.1280.10">
    <property type="match status" value="1"/>
</dbReference>
<feature type="domain" description="tRNA/rRNA methyltransferase SpoU type" evidence="3">
    <location>
        <begin position="145"/>
        <end position="292"/>
    </location>
</feature>
<evidence type="ECO:0000256" key="1">
    <source>
        <dbReference type="ARBA" id="ARBA00022603"/>
    </source>
</evidence>
<dbReference type="Gene3D" id="3.30.1330.30">
    <property type="match status" value="1"/>
</dbReference>
<organism evidence="4 5">
    <name type="scientific">Bifidobacterium dolichotidis</name>
    <dbReference type="NCBI Taxonomy" id="2306976"/>
    <lineage>
        <taxon>Bacteria</taxon>
        <taxon>Bacillati</taxon>
        <taxon>Actinomycetota</taxon>
        <taxon>Actinomycetes</taxon>
        <taxon>Bifidobacteriales</taxon>
        <taxon>Bifidobacteriaceae</taxon>
        <taxon>Bifidobacterium</taxon>
    </lineage>
</organism>
<dbReference type="InterPro" id="IPR001537">
    <property type="entry name" value="SpoU_MeTrfase"/>
</dbReference>
<dbReference type="EMBL" id="QXGM01000001">
    <property type="protein sequence ID" value="RSX56146.1"/>
    <property type="molecule type" value="Genomic_DNA"/>
</dbReference>
<keyword evidence="2 4" id="KW-0808">Transferase</keyword>
<dbReference type="Proteomes" id="UP000287609">
    <property type="component" value="Unassembled WGS sequence"/>
</dbReference>